<sequence length="76" mass="8740">MMQANSNELKNSAMYIGFHILKEIQRQKSDSVSIYDISKALKKQGINNSRQLSLGLSFLYAVNIIDFEEAMIWVKK</sequence>
<evidence type="ECO:0000313" key="1">
    <source>
        <dbReference type="EMBL" id="PHU34241.1"/>
    </source>
</evidence>
<name>A0A2G3DTG9_9FIRM</name>
<reference evidence="1 2" key="1">
    <citation type="submission" date="2017-10" db="EMBL/GenBank/DDBJ databases">
        <title>Resolving the taxonomy of Roseburia spp., Eubacterium rectale and Agathobacter spp. through phylogenomic analysis.</title>
        <authorList>
            <person name="Sheridan P.O."/>
            <person name="Walker A.W."/>
            <person name="Duncan S.H."/>
            <person name="Scott K.P."/>
            <person name="Toole P.W.O."/>
            <person name="Luis P."/>
            <person name="Flint H.J."/>
        </authorList>
    </citation>
    <scope>NUCLEOTIDE SEQUENCE [LARGE SCALE GENOMIC DNA]</scope>
    <source>
        <strain evidence="1 2">JK626</strain>
    </source>
</reference>
<protein>
    <submittedName>
        <fullName evidence="1">Uncharacterized protein</fullName>
    </submittedName>
</protein>
<dbReference type="AlphaFoldDB" id="A0A2G3DTG9"/>
<dbReference type="RefSeq" id="WP_099392544.1">
    <property type="nucleotide sequence ID" value="NZ_PDYF01000031.1"/>
</dbReference>
<reference evidence="1 2" key="2">
    <citation type="submission" date="2017-10" db="EMBL/GenBank/DDBJ databases">
        <authorList>
            <person name="Banno H."/>
            <person name="Chua N.-H."/>
        </authorList>
    </citation>
    <scope>NUCLEOTIDE SEQUENCE [LARGE SCALE GENOMIC DNA]</scope>
    <source>
        <strain evidence="1 2">JK626</strain>
    </source>
</reference>
<evidence type="ECO:0000313" key="2">
    <source>
        <dbReference type="Proteomes" id="UP000225889"/>
    </source>
</evidence>
<organism evidence="1 2">
    <name type="scientific">Pseudobutyrivibrio ruminis</name>
    <dbReference type="NCBI Taxonomy" id="46206"/>
    <lineage>
        <taxon>Bacteria</taxon>
        <taxon>Bacillati</taxon>
        <taxon>Bacillota</taxon>
        <taxon>Clostridia</taxon>
        <taxon>Lachnospirales</taxon>
        <taxon>Lachnospiraceae</taxon>
        <taxon>Pseudobutyrivibrio</taxon>
    </lineage>
</organism>
<proteinExistence type="predicted"/>
<dbReference type="EMBL" id="PDYF01000031">
    <property type="protein sequence ID" value="PHU34241.1"/>
    <property type="molecule type" value="Genomic_DNA"/>
</dbReference>
<accession>A0A2G3DTG9</accession>
<comment type="caution">
    <text evidence="1">The sequence shown here is derived from an EMBL/GenBank/DDBJ whole genome shotgun (WGS) entry which is preliminary data.</text>
</comment>
<gene>
    <name evidence="1" type="ORF">CSX01_11790</name>
</gene>
<dbReference type="Proteomes" id="UP000225889">
    <property type="component" value="Unassembled WGS sequence"/>
</dbReference>